<comment type="caution">
    <text evidence="1">The sequence shown here is derived from an EMBL/GenBank/DDBJ whole genome shotgun (WGS) entry which is preliminary data.</text>
</comment>
<reference evidence="1" key="1">
    <citation type="journal article" date="2019" name="bioRxiv">
        <title>The Genome of the Zebra Mussel, Dreissena polymorpha: A Resource for Invasive Species Research.</title>
        <authorList>
            <person name="McCartney M.A."/>
            <person name="Auch B."/>
            <person name="Kono T."/>
            <person name="Mallez S."/>
            <person name="Zhang Y."/>
            <person name="Obille A."/>
            <person name="Becker A."/>
            <person name="Abrahante J.E."/>
            <person name="Garbe J."/>
            <person name="Badalamenti J.P."/>
            <person name="Herman A."/>
            <person name="Mangelson H."/>
            <person name="Liachko I."/>
            <person name="Sullivan S."/>
            <person name="Sone E.D."/>
            <person name="Koren S."/>
            <person name="Silverstein K.A.T."/>
            <person name="Beckman K.B."/>
            <person name="Gohl D.M."/>
        </authorList>
    </citation>
    <scope>NUCLEOTIDE SEQUENCE</scope>
    <source>
        <strain evidence="1">Duluth1</strain>
        <tissue evidence="1">Whole animal</tissue>
    </source>
</reference>
<gene>
    <name evidence="1" type="ORF">DPMN_133172</name>
</gene>
<dbReference type="EMBL" id="JAIWYP010000006">
    <property type="protein sequence ID" value="KAH3804880.1"/>
    <property type="molecule type" value="Genomic_DNA"/>
</dbReference>
<protein>
    <recommendedName>
        <fullName evidence="3">HTH CENPB-type domain-containing protein</fullName>
    </recommendedName>
</protein>
<evidence type="ECO:0000313" key="2">
    <source>
        <dbReference type="Proteomes" id="UP000828390"/>
    </source>
</evidence>
<sequence length="138" mass="16064">MLKGKVNPARAHFGPQPMFSKEEEAHLVEHINTMAECGYGYGRAEGVTMASEYAVYLEKRTHPLLLKWFRGFMLRWTKLKVFKPRGLELQRTKAINMESVTRYYTELGSILDKYCLKNKPERVYNIDEKGLSTSHTPY</sequence>
<dbReference type="AlphaFoldDB" id="A0A9D4FTR9"/>
<reference evidence="1" key="2">
    <citation type="submission" date="2020-11" db="EMBL/GenBank/DDBJ databases">
        <authorList>
            <person name="McCartney M.A."/>
            <person name="Auch B."/>
            <person name="Kono T."/>
            <person name="Mallez S."/>
            <person name="Becker A."/>
            <person name="Gohl D.M."/>
            <person name="Silverstein K.A.T."/>
            <person name="Koren S."/>
            <person name="Bechman K.B."/>
            <person name="Herman A."/>
            <person name="Abrahante J.E."/>
            <person name="Garbe J."/>
        </authorList>
    </citation>
    <scope>NUCLEOTIDE SEQUENCE</scope>
    <source>
        <strain evidence="1">Duluth1</strain>
        <tissue evidence="1">Whole animal</tissue>
    </source>
</reference>
<keyword evidence="2" id="KW-1185">Reference proteome</keyword>
<evidence type="ECO:0008006" key="3">
    <source>
        <dbReference type="Google" id="ProtNLM"/>
    </source>
</evidence>
<evidence type="ECO:0000313" key="1">
    <source>
        <dbReference type="EMBL" id="KAH3804880.1"/>
    </source>
</evidence>
<proteinExistence type="predicted"/>
<accession>A0A9D4FTR9</accession>
<name>A0A9D4FTR9_DREPO</name>
<organism evidence="1 2">
    <name type="scientific">Dreissena polymorpha</name>
    <name type="common">Zebra mussel</name>
    <name type="synonym">Mytilus polymorpha</name>
    <dbReference type="NCBI Taxonomy" id="45954"/>
    <lineage>
        <taxon>Eukaryota</taxon>
        <taxon>Metazoa</taxon>
        <taxon>Spiralia</taxon>
        <taxon>Lophotrochozoa</taxon>
        <taxon>Mollusca</taxon>
        <taxon>Bivalvia</taxon>
        <taxon>Autobranchia</taxon>
        <taxon>Heteroconchia</taxon>
        <taxon>Euheterodonta</taxon>
        <taxon>Imparidentia</taxon>
        <taxon>Neoheterodontei</taxon>
        <taxon>Myida</taxon>
        <taxon>Dreissenoidea</taxon>
        <taxon>Dreissenidae</taxon>
        <taxon>Dreissena</taxon>
    </lineage>
</organism>
<dbReference type="Proteomes" id="UP000828390">
    <property type="component" value="Unassembled WGS sequence"/>
</dbReference>